<evidence type="ECO:0000256" key="1">
    <source>
        <dbReference type="ARBA" id="ARBA00004609"/>
    </source>
</evidence>
<comment type="subcellular location">
    <subcellularLocation>
        <location evidence="1">Cell membrane</location>
        <topology evidence="1">Lipid-anchor</topology>
        <topology evidence="1">GPI-anchor</topology>
    </subcellularLocation>
</comment>
<organism evidence="13 14">
    <name type="scientific">Dovyalis caffra</name>
    <dbReference type="NCBI Taxonomy" id="77055"/>
    <lineage>
        <taxon>Eukaryota</taxon>
        <taxon>Viridiplantae</taxon>
        <taxon>Streptophyta</taxon>
        <taxon>Embryophyta</taxon>
        <taxon>Tracheophyta</taxon>
        <taxon>Spermatophyta</taxon>
        <taxon>Magnoliopsida</taxon>
        <taxon>eudicotyledons</taxon>
        <taxon>Gunneridae</taxon>
        <taxon>Pentapetalae</taxon>
        <taxon>rosids</taxon>
        <taxon>fabids</taxon>
        <taxon>Malpighiales</taxon>
        <taxon>Salicaceae</taxon>
        <taxon>Flacourtieae</taxon>
        <taxon>Dovyalis</taxon>
    </lineage>
</organism>
<dbReference type="EMBL" id="CAWUPB010001173">
    <property type="protein sequence ID" value="CAK7347100.1"/>
    <property type="molecule type" value="Genomic_DNA"/>
</dbReference>
<evidence type="ECO:0000256" key="5">
    <source>
        <dbReference type="ARBA" id="ARBA00022729"/>
    </source>
</evidence>
<feature type="transmembrane region" description="Helical" evidence="10">
    <location>
        <begin position="192"/>
        <end position="209"/>
    </location>
</feature>
<keyword evidence="5 11" id="KW-0732">Signal</keyword>
<gene>
    <name evidence="13" type="ORF">DCAF_LOCUS19782</name>
</gene>
<dbReference type="PANTHER" id="PTHR33044">
    <property type="entry name" value="BIFUNCTIONAL INHIBITOR/LIPID-TRANSFER PROTEIN/SEED STORAGE 2S ALBUMIN SUPERFAMILY PROTEIN-RELATED"/>
    <property type="match status" value="1"/>
</dbReference>
<evidence type="ECO:0000313" key="14">
    <source>
        <dbReference type="Proteomes" id="UP001314170"/>
    </source>
</evidence>
<evidence type="ECO:0000256" key="10">
    <source>
        <dbReference type="SAM" id="Phobius"/>
    </source>
</evidence>
<dbReference type="AlphaFoldDB" id="A0AAV1S818"/>
<comment type="similarity">
    <text evidence="2">Belongs to the plant LTP family.</text>
</comment>
<feature type="compositionally biased region" description="Pro residues" evidence="9">
    <location>
        <begin position="123"/>
        <end position="149"/>
    </location>
</feature>
<keyword evidence="10" id="KW-1133">Transmembrane helix</keyword>
<keyword evidence="14" id="KW-1185">Reference proteome</keyword>
<evidence type="ECO:0000313" key="13">
    <source>
        <dbReference type="EMBL" id="CAK7347100.1"/>
    </source>
</evidence>
<feature type="region of interest" description="Disordered" evidence="9">
    <location>
        <begin position="119"/>
        <end position="181"/>
    </location>
</feature>
<sequence>MKRSLVIACILATLTVLANSEHHGSPPNSPAPAPSVDCTDVSFDMLDCITYLSDGSNVAKPTDSCCAGFEAVLSLDSECLCFALKHSADFGVAVNLTRAAALSSLCGVSGPPLSKCGISVPPTGAPATPPSSTPVPAPPTESPPSPVIEPPTNNQPSAPVPAPSNSGDNGGSAAAPAPAPAKGMANSISSPYLVFISCAVASTFSLFLWV</sequence>
<feature type="chain" id="PRO_5043595229" description="Bifunctional inhibitor/plant lipid transfer protein/seed storage helical domain-containing protein" evidence="11">
    <location>
        <begin position="21"/>
        <end position="210"/>
    </location>
</feature>
<name>A0AAV1S818_9ROSI</name>
<keyword evidence="10" id="KW-0472">Membrane</keyword>
<dbReference type="PRINTS" id="PR00382">
    <property type="entry name" value="LIPIDTRNSFER"/>
</dbReference>
<evidence type="ECO:0000256" key="6">
    <source>
        <dbReference type="ARBA" id="ARBA00023157"/>
    </source>
</evidence>
<keyword evidence="3" id="KW-1003">Cell membrane</keyword>
<comment type="caution">
    <text evidence="13">The sequence shown here is derived from an EMBL/GenBank/DDBJ whole genome shotgun (WGS) entry which is preliminary data.</text>
</comment>
<protein>
    <recommendedName>
        <fullName evidence="12">Bifunctional inhibitor/plant lipid transfer protein/seed storage helical domain-containing protein</fullName>
    </recommendedName>
</protein>
<evidence type="ECO:0000259" key="12">
    <source>
        <dbReference type="SMART" id="SM00499"/>
    </source>
</evidence>
<dbReference type="GO" id="GO:0098552">
    <property type="term" value="C:side of membrane"/>
    <property type="evidence" value="ECO:0007669"/>
    <property type="project" value="UniProtKB-KW"/>
</dbReference>
<dbReference type="SUPFAM" id="SSF47699">
    <property type="entry name" value="Bifunctional inhibitor/lipid-transfer protein/seed storage 2S albumin"/>
    <property type="match status" value="1"/>
</dbReference>
<evidence type="ECO:0000256" key="3">
    <source>
        <dbReference type="ARBA" id="ARBA00022475"/>
    </source>
</evidence>
<dbReference type="InterPro" id="IPR000528">
    <property type="entry name" value="Plant_nsLTP"/>
</dbReference>
<dbReference type="Gene3D" id="1.10.110.10">
    <property type="entry name" value="Plant lipid-transfer and hydrophobic proteins"/>
    <property type="match status" value="1"/>
</dbReference>
<evidence type="ECO:0000256" key="4">
    <source>
        <dbReference type="ARBA" id="ARBA00022622"/>
    </source>
</evidence>
<evidence type="ECO:0000256" key="11">
    <source>
        <dbReference type="SAM" id="SignalP"/>
    </source>
</evidence>
<feature type="compositionally biased region" description="Low complexity" evidence="9">
    <location>
        <begin position="163"/>
        <end position="181"/>
    </location>
</feature>
<accession>A0AAV1S818</accession>
<evidence type="ECO:0000256" key="9">
    <source>
        <dbReference type="SAM" id="MobiDB-lite"/>
    </source>
</evidence>
<dbReference type="GO" id="GO:0008289">
    <property type="term" value="F:lipid binding"/>
    <property type="evidence" value="ECO:0007669"/>
    <property type="project" value="InterPro"/>
</dbReference>
<keyword evidence="7" id="KW-0325">Glycoprotein</keyword>
<keyword evidence="8" id="KW-0449">Lipoprotein</keyword>
<dbReference type="SMART" id="SM00499">
    <property type="entry name" value="AAI"/>
    <property type="match status" value="1"/>
</dbReference>
<proteinExistence type="inferred from homology"/>
<evidence type="ECO:0000256" key="2">
    <source>
        <dbReference type="ARBA" id="ARBA00009748"/>
    </source>
</evidence>
<keyword evidence="4" id="KW-0336">GPI-anchor</keyword>
<dbReference type="GO" id="GO:0006869">
    <property type="term" value="P:lipid transport"/>
    <property type="evidence" value="ECO:0007669"/>
    <property type="project" value="InterPro"/>
</dbReference>
<keyword evidence="6" id="KW-1015">Disulfide bond</keyword>
<evidence type="ECO:0000256" key="7">
    <source>
        <dbReference type="ARBA" id="ARBA00023180"/>
    </source>
</evidence>
<dbReference type="InterPro" id="IPR036312">
    <property type="entry name" value="Bifun_inhib/LTP/seed_sf"/>
</dbReference>
<dbReference type="Proteomes" id="UP001314170">
    <property type="component" value="Unassembled WGS sequence"/>
</dbReference>
<evidence type="ECO:0000256" key="8">
    <source>
        <dbReference type="ARBA" id="ARBA00023288"/>
    </source>
</evidence>
<dbReference type="InterPro" id="IPR016140">
    <property type="entry name" value="Bifunc_inhib/LTP/seed_store"/>
</dbReference>
<feature type="signal peptide" evidence="11">
    <location>
        <begin position="1"/>
        <end position="20"/>
    </location>
</feature>
<dbReference type="CDD" id="cd00010">
    <property type="entry name" value="AAI_LTSS"/>
    <property type="match status" value="1"/>
</dbReference>
<dbReference type="GO" id="GO:0005886">
    <property type="term" value="C:plasma membrane"/>
    <property type="evidence" value="ECO:0007669"/>
    <property type="project" value="UniProtKB-SubCell"/>
</dbReference>
<dbReference type="Pfam" id="PF14368">
    <property type="entry name" value="LTP_2"/>
    <property type="match status" value="1"/>
</dbReference>
<dbReference type="InterPro" id="IPR043325">
    <property type="entry name" value="LTSS"/>
</dbReference>
<feature type="domain" description="Bifunctional inhibitor/plant lipid transfer protein/seed storage helical" evidence="12">
    <location>
        <begin position="38"/>
        <end position="116"/>
    </location>
</feature>
<keyword evidence="10" id="KW-0812">Transmembrane</keyword>
<reference evidence="13 14" key="1">
    <citation type="submission" date="2024-01" db="EMBL/GenBank/DDBJ databases">
        <authorList>
            <person name="Waweru B."/>
        </authorList>
    </citation>
    <scope>NUCLEOTIDE SEQUENCE [LARGE SCALE GENOMIC DNA]</scope>
</reference>